<dbReference type="InterPro" id="IPR029058">
    <property type="entry name" value="AB_hydrolase_fold"/>
</dbReference>
<comment type="caution">
    <text evidence="4">The sequence shown here is derived from an EMBL/GenBank/DDBJ whole genome shotgun (WGS) entry which is preliminary data.</text>
</comment>
<keyword evidence="2" id="KW-0812">Transmembrane</keyword>
<dbReference type="EMBL" id="BIFT01000001">
    <property type="protein sequence ID" value="GCE27614.1"/>
    <property type="molecule type" value="Genomic_DNA"/>
</dbReference>
<accession>A0A402B8B4</accession>
<dbReference type="PANTHER" id="PTHR11487">
    <property type="entry name" value="THIOESTERASE"/>
    <property type="match status" value="1"/>
</dbReference>
<dbReference type="AlphaFoldDB" id="A0A402B8B4"/>
<evidence type="ECO:0000313" key="5">
    <source>
        <dbReference type="Proteomes" id="UP000287171"/>
    </source>
</evidence>
<evidence type="ECO:0000259" key="3">
    <source>
        <dbReference type="Pfam" id="PF00975"/>
    </source>
</evidence>
<dbReference type="OrthoDB" id="2213423at2"/>
<gene>
    <name evidence="4" type="ORF">KDA_30980</name>
</gene>
<organism evidence="4 5">
    <name type="scientific">Dictyobacter alpinus</name>
    <dbReference type="NCBI Taxonomy" id="2014873"/>
    <lineage>
        <taxon>Bacteria</taxon>
        <taxon>Bacillati</taxon>
        <taxon>Chloroflexota</taxon>
        <taxon>Ktedonobacteria</taxon>
        <taxon>Ktedonobacterales</taxon>
        <taxon>Dictyobacteraceae</taxon>
        <taxon>Dictyobacter</taxon>
    </lineage>
</organism>
<dbReference type="SUPFAM" id="SSF53474">
    <property type="entry name" value="alpha/beta-Hydrolases"/>
    <property type="match status" value="1"/>
</dbReference>
<keyword evidence="2" id="KW-0472">Membrane</keyword>
<feature type="transmembrane region" description="Helical" evidence="2">
    <location>
        <begin position="90"/>
        <end position="109"/>
    </location>
</feature>
<evidence type="ECO:0000256" key="1">
    <source>
        <dbReference type="ARBA" id="ARBA00007169"/>
    </source>
</evidence>
<keyword evidence="2" id="KW-1133">Transmembrane helix</keyword>
<dbReference type="PANTHER" id="PTHR11487:SF0">
    <property type="entry name" value="S-ACYL FATTY ACID SYNTHASE THIOESTERASE, MEDIUM CHAIN"/>
    <property type="match status" value="1"/>
</dbReference>
<keyword evidence="5" id="KW-1185">Reference proteome</keyword>
<dbReference type="InterPro" id="IPR012223">
    <property type="entry name" value="TEII"/>
</dbReference>
<dbReference type="InterPro" id="IPR001031">
    <property type="entry name" value="Thioesterase"/>
</dbReference>
<evidence type="ECO:0000313" key="4">
    <source>
        <dbReference type="EMBL" id="GCE27614.1"/>
    </source>
</evidence>
<dbReference type="RefSeq" id="WP_126627936.1">
    <property type="nucleotide sequence ID" value="NZ_BIFT01000001.1"/>
</dbReference>
<protein>
    <recommendedName>
        <fullName evidence="3">Thioesterase domain-containing protein</fullName>
    </recommendedName>
</protein>
<dbReference type="Pfam" id="PF00975">
    <property type="entry name" value="Thioesterase"/>
    <property type="match status" value="1"/>
</dbReference>
<feature type="domain" description="Thioesterase" evidence="3">
    <location>
        <begin position="24"/>
        <end position="248"/>
    </location>
</feature>
<dbReference type="Proteomes" id="UP000287171">
    <property type="component" value="Unassembled WGS sequence"/>
</dbReference>
<reference evidence="5" key="1">
    <citation type="submission" date="2018-12" db="EMBL/GenBank/DDBJ databases">
        <title>Tengunoibacter tsumagoiensis gen. nov., sp. nov., Dictyobacter kobayashii sp. nov., D. alpinus sp. nov., and D. joshuensis sp. nov. and description of Dictyobacteraceae fam. nov. within the order Ktedonobacterales isolated from Tengu-no-mugimeshi.</title>
        <authorList>
            <person name="Wang C.M."/>
            <person name="Zheng Y."/>
            <person name="Sakai Y."/>
            <person name="Toyoda A."/>
            <person name="Minakuchi Y."/>
            <person name="Abe K."/>
            <person name="Yokota A."/>
            <person name="Yabe S."/>
        </authorList>
    </citation>
    <scope>NUCLEOTIDE SEQUENCE [LARGE SCALE GENOMIC DNA]</scope>
    <source>
        <strain evidence="5">Uno16</strain>
    </source>
</reference>
<sequence>MKTSVITQSSWIHRNDLKPDARLRIFCFPHSGGGASFYRRWNNLSGQEIDVCPLQLPGRENRRSEAPMTQFDALIELLADVLAPYMGTPFVFFGHSLGALVSFGLARYLRRQGKKSPLYLFVSGRRAPQIPRDDSSVARLTDKEFIEKIRHFHGTDEEILQNPELMELFLPLLRADFSIYESFVYTPEPPFTFPISAFGGRDDIGVNVSSLIAWKSHTVGTFGLHQFPGGHFFLRDAEEQVLQLIKDDLAPFLGAL</sequence>
<dbReference type="Gene3D" id="3.40.50.1820">
    <property type="entry name" value="alpha/beta hydrolase"/>
    <property type="match status" value="1"/>
</dbReference>
<comment type="similarity">
    <text evidence="1">Belongs to the thioesterase family.</text>
</comment>
<dbReference type="GO" id="GO:0008610">
    <property type="term" value="P:lipid biosynthetic process"/>
    <property type="evidence" value="ECO:0007669"/>
    <property type="project" value="TreeGrafter"/>
</dbReference>
<proteinExistence type="inferred from homology"/>
<name>A0A402B8B4_9CHLR</name>
<evidence type="ECO:0000256" key="2">
    <source>
        <dbReference type="SAM" id="Phobius"/>
    </source>
</evidence>